<gene>
    <name evidence="1" type="ORF">BN997_03391</name>
</gene>
<keyword evidence="2" id="KW-1185">Reference proteome</keyword>
<accession>A0A0A1MXF3</accession>
<reference evidence="1 2" key="1">
    <citation type="submission" date="2014-11" db="EMBL/GenBank/DDBJ databases">
        <authorList>
            <person name="Urmite Genomes Urmite Genomes"/>
        </authorList>
    </citation>
    <scope>NUCLEOTIDE SEQUENCE [LARGE SCALE GENOMIC DNA]</scope>
    <source>
        <strain evidence="1 2">Oc5</strain>
    </source>
</reference>
<evidence type="ECO:0000313" key="1">
    <source>
        <dbReference type="EMBL" id="CEI83476.1"/>
    </source>
</evidence>
<proteinExistence type="predicted"/>
<name>A0A0A1MXF3_9BACI</name>
<sequence>MKLALILGVAVTFIVSCFSAGYEAKPGVPKEDQRT</sequence>
<dbReference type="Proteomes" id="UP000040453">
    <property type="component" value="Unassembled WGS sequence"/>
</dbReference>
<evidence type="ECO:0000313" key="2">
    <source>
        <dbReference type="Proteomes" id="UP000040453"/>
    </source>
</evidence>
<organism evidence="1 2">
    <name type="scientific">Oceanobacillus oncorhynchi</name>
    <dbReference type="NCBI Taxonomy" id="545501"/>
    <lineage>
        <taxon>Bacteria</taxon>
        <taxon>Bacillati</taxon>
        <taxon>Bacillota</taxon>
        <taxon>Bacilli</taxon>
        <taxon>Bacillales</taxon>
        <taxon>Bacillaceae</taxon>
        <taxon>Oceanobacillus</taxon>
    </lineage>
</organism>
<protein>
    <recommendedName>
        <fullName evidence="3">Lipoprotein</fullName>
    </recommendedName>
</protein>
<evidence type="ECO:0008006" key="3">
    <source>
        <dbReference type="Google" id="ProtNLM"/>
    </source>
</evidence>
<dbReference type="AlphaFoldDB" id="A0A0A1MXF3"/>
<dbReference type="EMBL" id="CDGG01000001">
    <property type="protein sequence ID" value="CEI83476.1"/>
    <property type="molecule type" value="Genomic_DNA"/>
</dbReference>
<dbReference type="PROSITE" id="PS51257">
    <property type="entry name" value="PROKAR_LIPOPROTEIN"/>
    <property type="match status" value="1"/>
</dbReference>